<evidence type="ECO:0000313" key="3">
    <source>
        <dbReference type="EMBL" id="BBX15731.1"/>
    </source>
</evidence>
<accession>A0A7I7JWV2</accession>
<name>A0A7I7JWV2_9MYCO</name>
<dbReference type="Proteomes" id="UP000467006">
    <property type="component" value="Chromosome"/>
</dbReference>
<keyword evidence="4" id="KW-1185">Reference proteome</keyword>
<proteinExistence type="predicted"/>
<evidence type="ECO:0000256" key="1">
    <source>
        <dbReference type="ARBA" id="ARBA00022603"/>
    </source>
</evidence>
<organism evidence="3 4">
    <name type="scientific">Mycolicibacterium duvalii</name>
    <dbReference type="NCBI Taxonomy" id="39688"/>
    <lineage>
        <taxon>Bacteria</taxon>
        <taxon>Bacillati</taxon>
        <taxon>Actinomycetota</taxon>
        <taxon>Actinomycetes</taxon>
        <taxon>Mycobacteriales</taxon>
        <taxon>Mycobacteriaceae</taxon>
        <taxon>Mycolicibacterium</taxon>
    </lineage>
</organism>
<dbReference type="EMBL" id="AP022563">
    <property type="protein sequence ID" value="BBX15731.1"/>
    <property type="molecule type" value="Genomic_DNA"/>
</dbReference>
<dbReference type="KEGG" id="mdu:MDUV_05910"/>
<dbReference type="AlphaFoldDB" id="A0A7I7JWV2"/>
<dbReference type="GO" id="GO:0032259">
    <property type="term" value="P:methylation"/>
    <property type="evidence" value="ECO:0007669"/>
    <property type="project" value="UniProtKB-KW"/>
</dbReference>
<dbReference type="SUPFAM" id="SSF53335">
    <property type="entry name" value="S-adenosyl-L-methionine-dependent methyltransferases"/>
    <property type="match status" value="1"/>
</dbReference>
<dbReference type="GO" id="GO:0008168">
    <property type="term" value="F:methyltransferase activity"/>
    <property type="evidence" value="ECO:0007669"/>
    <property type="project" value="UniProtKB-KW"/>
</dbReference>
<dbReference type="PIRSF" id="PIRSF028177">
    <property type="entry name" value="Polyketide_synth_Omtfrase_TcmP"/>
    <property type="match status" value="1"/>
</dbReference>
<dbReference type="PANTHER" id="PTHR43619">
    <property type="entry name" value="S-ADENOSYL-L-METHIONINE-DEPENDENT METHYLTRANSFERASE YKTD-RELATED"/>
    <property type="match status" value="1"/>
</dbReference>
<dbReference type="InterPro" id="IPR016874">
    <property type="entry name" value="TcmP-like"/>
</dbReference>
<dbReference type="Pfam" id="PF04072">
    <property type="entry name" value="LCM"/>
    <property type="match status" value="1"/>
</dbReference>
<protein>
    <submittedName>
        <fullName evidence="3">O-methyltransferase-like protein</fullName>
    </submittedName>
</protein>
<dbReference type="OrthoDB" id="9800233at2"/>
<gene>
    <name evidence="3" type="ORF">MDUV_05910</name>
</gene>
<dbReference type="PANTHER" id="PTHR43619:SF2">
    <property type="entry name" value="S-ADENOSYL-L-METHIONINE-DEPENDENT METHYLTRANSFERASES SUPERFAMILY PROTEIN"/>
    <property type="match status" value="1"/>
</dbReference>
<evidence type="ECO:0000313" key="4">
    <source>
        <dbReference type="Proteomes" id="UP000467006"/>
    </source>
</evidence>
<sequence>MNEEDVVSNKVDFTGVQWKSVEWTNLCLLYLRAHESRTPSPILGDHVAAQDIDRIEYDFERMHRVLHPDINQFMVALRSAQFDAWVGQYLDRHPEATVLHLGCGLHSRALRMARPGGAWFDVDLPNVIALRRELHSESPSYRMIGSSVTDPRWIDELPTGGPVLIVAEGLLMYLTPREVAELLHRVLDRYDSGELIADLLSPWGPRMSRVFTRGLIKWGTRDGGEITRWEPRLTAVDSSPIMAGFQRIPLPRQRLLYRAQHALPALRNYDRIYRYTF</sequence>
<dbReference type="InterPro" id="IPR007213">
    <property type="entry name" value="Ppm1/Ppm2/Tcmp"/>
</dbReference>
<dbReference type="InterPro" id="IPR029063">
    <property type="entry name" value="SAM-dependent_MTases_sf"/>
</dbReference>
<evidence type="ECO:0000256" key="2">
    <source>
        <dbReference type="ARBA" id="ARBA00022679"/>
    </source>
</evidence>
<keyword evidence="2 3" id="KW-0808">Transferase</keyword>
<dbReference type="Gene3D" id="3.40.50.150">
    <property type="entry name" value="Vaccinia Virus protein VP39"/>
    <property type="match status" value="1"/>
</dbReference>
<reference evidence="3 4" key="1">
    <citation type="journal article" date="2019" name="Emerg. Microbes Infect.">
        <title>Comprehensive subspecies identification of 175 nontuberculous mycobacteria species based on 7547 genomic profiles.</title>
        <authorList>
            <person name="Matsumoto Y."/>
            <person name="Kinjo T."/>
            <person name="Motooka D."/>
            <person name="Nabeya D."/>
            <person name="Jung N."/>
            <person name="Uechi K."/>
            <person name="Horii T."/>
            <person name="Iida T."/>
            <person name="Fujita J."/>
            <person name="Nakamura S."/>
        </authorList>
    </citation>
    <scope>NUCLEOTIDE SEQUENCE [LARGE SCALE GENOMIC DNA]</scope>
    <source>
        <strain evidence="3 4">JCM 6396</strain>
    </source>
</reference>
<keyword evidence="1 3" id="KW-0489">Methyltransferase</keyword>